<dbReference type="Gene3D" id="3.40.50.200">
    <property type="entry name" value="Peptidase S8/S53 domain"/>
    <property type="match status" value="1"/>
</dbReference>
<comment type="caution">
    <text evidence="8">The sequence shown here is derived from an EMBL/GenBank/DDBJ whole genome shotgun (WGS) entry which is preliminary data.</text>
</comment>
<dbReference type="AlphaFoldDB" id="A0A846MTC7"/>
<evidence type="ECO:0000256" key="5">
    <source>
        <dbReference type="PROSITE-ProRule" id="PRU01240"/>
    </source>
</evidence>
<sequence>MKRLLTFVCLVCFCVPAFAQESVWFYGVVKVSPQLKQQWLEKTQSVQRTQSSALQITPRYAEQSQWRYAPAVKRPPAVLEQFFTVKTQSKQALQVALDSLRRLPGVLYAEPLYNYQPLYVPNDPGTNSANAPNYQYYLEKIKAFEAWDIEQGNPSVVIAIIDYGFRLTHEDLQGNLHPAYYDVAGNDTNLSGIYHGTVVAGVSSATPDNAKGIAGVGFHCRYLPIKAISDDFTYFNFDGALLYAAAQGASVINMSFGRPITPTEPESEFERDLLRLMVDYYDIVLVAAGGNSGKDEKWSPAVYPEVIAVPGTNANDQKWGGWGSGSTFGYHMDVAAPAQYIYSTYNRHDSDYYPATGISGTSFAAPQVSAAAALVRAHYPGLNARQVMARLMATADNIDAQNPGFIGKLGKGRLNIYRALTETQVFAVTPSDPILYALGNEHYALHMKHTNLLTPATHVQVHINSLSPYVNVIAATANIGDMTTLESKETPLGALVIERTGDIPASHTAYIGIEYTADQGIFREYVELRFAPLYPALFDKRLTFWYDTKGHLAVYDYPYSQGMRFNDTTYARAGGFVMAVSQDSLWSTVPDYVGGMNNDFEETASWSAPSAMYTFLQPTATSAYTVTERLYLDSLVPGVLFQEYRVHNRQLFADTVRLGLFYDFDLPNVSLQQCAVDTAVSMIYARDGSGHYAAIALLQAFRQIDTTYYAFDVDGSNGSLALNDGFSAADMWGAMTSNRLQAGGNNANVAALASIHFSIPAQDSAWVAWAVLSAPSHDSLRTLYGLARERFLALRTCALPQVPAVVEVHQTDAVYLASIVPSGGYHFNFYRADSSLYQSGAAMVYVVNTFPSETFFFVENASYDFNHLLPSAWQRVAIVGVPKSPTAIEAAQVPAVRLYPNPSRGVVRIEVDTNRIQAGSMQWWLYAYDGRLLRQAVLSRVESFYLHGLPQGAYVLQLSLSGEMYYFRLLVE</sequence>
<dbReference type="InterPro" id="IPR050131">
    <property type="entry name" value="Peptidase_S8_subtilisin-like"/>
</dbReference>
<dbReference type="GO" id="GO:0006508">
    <property type="term" value="P:proteolysis"/>
    <property type="evidence" value="ECO:0007669"/>
    <property type="project" value="UniProtKB-KW"/>
</dbReference>
<keyword evidence="6" id="KW-0732">Signal</keyword>
<evidence type="ECO:0000256" key="3">
    <source>
        <dbReference type="ARBA" id="ARBA00022801"/>
    </source>
</evidence>
<dbReference type="InterPro" id="IPR023828">
    <property type="entry name" value="Peptidase_S8_Ser-AS"/>
</dbReference>
<comment type="similarity">
    <text evidence="1 5">Belongs to the peptidase S8 family.</text>
</comment>
<dbReference type="PANTHER" id="PTHR43806">
    <property type="entry name" value="PEPTIDASE S8"/>
    <property type="match status" value="1"/>
</dbReference>
<accession>A0A846MTC7</accession>
<dbReference type="InterPro" id="IPR026444">
    <property type="entry name" value="Secre_tail"/>
</dbReference>
<keyword evidence="3 5" id="KW-0378">Hydrolase</keyword>
<name>A0A846MTC7_9BACT</name>
<dbReference type="NCBIfam" id="TIGR04183">
    <property type="entry name" value="Por_Secre_tail"/>
    <property type="match status" value="1"/>
</dbReference>
<evidence type="ECO:0000259" key="7">
    <source>
        <dbReference type="Pfam" id="PF00082"/>
    </source>
</evidence>
<organism evidence="8 9">
    <name type="scientific">Thermonema lapsum</name>
    <dbReference type="NCBI Taxonomy" id="28195"/>
    <lineage>
        <taxon>Bacteria</taxon>
        <taxon>Pseudomonadati</taxon>
        <taxon>Bacteroidota</taxon>
        <taxon>Cytophagia</taxon>
        <taxon>Cytophagales</taxon>
        <taxon>Thermonemataceae</taxon>
        <taxon>Thermonema</taxon>
    </lineage>
</organism>
<dbReference type="PROSITE" id="PS51892">
    <property type="entry name" value="SUBTILASE"/>
    <property type="match status" value="1"/>
</dbReference>
<evidence type="ECO:0000256" key="1">
    <source>
        <dbReference type="ARBA" id="ARBA00011073"/>
    </source>
</evidence>
<keyword evidence="9" id="KW-1185">Reference proteome</keyword>
<dbReference type="PANTHER" id="PTHR43806:SF11">
    <property type="entry name" value="CEREVISIN-RELATED"/>
    <property type="match status" value="1"/>
</dbReference>
<dbReference type="InterPro" id="IPR015500">
    <property type="entry name" value="Peptidase_S8_subtilisin-rel"/>
</dbReference>
<evidence type="ECO:0000256" key="4">
    <source>
        <dbReference type="ARBA" id="ARBA00022825"/>
    </source>
</evidence>
<evidence type="ECO:0000256" key="6">
    <source>
        <dbReference type="SAM" id="SignalP"/>
    </source>
</evidence>
<dbReference type="SUPFAM" id="SSF52743">
    <property type="entry name" value="Subtilisin-like"/>
    <property type="match status" value="1"/>
</dbReference>
<dbReference type="EMBL" id="JAASRN010000005">
    <property type="protein sequence ID" value="NIK74699.1"/>
    <property type="molecule type" value="Genomic_DNA"/>
</dbReference>
<evidence type="ECO:0000313" key="9">
    <source>
        <dbReference type="Proteomes" id="UP000537126"/>
    </source>
</evidence>
<dbReference type="PRINTS" id="PR00723">
    <property type="entry name" value="SUBTILISIN"/>
</dbReference>
<feature type="active site" description="Charge relay system" evidence="5">
    <location>
        <position position="362"/>
    </location>
</feature>
<evidence type="ECO:0000256" key="2">
    <source>
        <dbReference type="ARBA" id="ARBA00022670"/>
    </source>
</evidence>
<dbReference type="PROSITE" id="PS00138">
    <property type="entry name" value="SUBTILASE_SER"/>
    <property type="match status" value="1"/>
</dbReference>
<keyword evidence="2 5" id="KW-0645">Protease</keyword>
<dbReference type="GO" id="GO:0004252">
    <property type="term" value="F:serine-type endopeptidase activity"/>
    <property type="evidence" value="ECO:0007669"/>
    <property type="project" value="UniProtKB-UniRule"/>
</dbReference>
<dbReference type="RefSeq" id="WP_166920724.1">
    <property type="nucleotide sequence ID" value="NZ_JAASRN010000005.1"/>
</dbReference>
<dbReference type="InterPro" id="IPR000209">
    <property type="entry name" value="Peptidase_S8/S53_dom"/>
</dbReference>
<feature type="domain" description="Peptidase S8/S53" evidence="7">
    <location>
        <begin position="155"/>
        <end position="405"/>
    </location>
</feature>
<keyword evidence="4 5" id="KW-0720">Serine protease</keyword>
<feature type="active site" description="Charge relay system" evidence="5">
    <location>
        <position position="162"/>
    </location>
</feature>
<dbReference type="Pfam" id="PF00082">
    <property type="entry name" value="Peptidase_S8"/>
    <property type="match status" value="1"/>
</dbReference>
<feature type="active site" description="Charge relay system" evidence="5">
    <location>
        <position position="195"/>
    </location>
</feature>
<proteinExistence type="inferred from homology"/>
<dbReference type="Proteomes" id="UP000537126">
    <property type="component" value="Unassembled WGS sequence"/>
</dbReference>
<protein>
    <recommendedName>
        <fullName evidence="7">Peptidase S8/S53 domain-containing protein</fullName>
    </recommendedName>
</protein>
<feature type="chain" id="PRO_5032498730" description="Peptidase S8/S53 domain-containing protein" evidence="6">
    <location>
        <begin position="20"/>
        <end position="972"/>
    </location>
</feature>
<dbReference type="InterPro" id="IPR036852">
    <property type="entry name" value="Peptidase_S8/S53_dom_sf"/>
</dbReference>
<feature type="signal peptide" evidence="6">
    <location>
        <begin position="1"/>
        <end position="19"/>
    </location>
</feature>
<gene>
    <name evidence="8" type="ORF">FHS56_002231</name>
</gene>
<reference evidence="8 9" key="1">
    <citation type="submission" date="2020-03" db="EMBL/GenBank/DDBJ databases">
        <title>Genomic Encyclopedia of Type Strains, Phase IV (KMG-IV): sequencing the most valuable type-strain genomes for metagenomic binning, comparative biology and taxonomic classification.</title>
        <authorList>
            <person name="Goeker M."/>
        </authorList>
    </citation>
    <scope>NUCLEOTIDE SEQUENCE [LARGE SCALE GENOMIC DNA]</scope>
    <source>
        <strain evidence="8 9">DSM 5718</strain>
    </source>
</reference>
<evidence type="ECO:0000313" key="8">
    <source>
        <dbReference type="EMBL" id="NIK74699.1"/>
    </source>
</evidence>